<dbReference type="Pfam" id="PF13578">
    <property type="entry name" value="Methyltransf_24"/>
    <property type="match status" value="1"/>
</dbReference>
<dbReference type="Gene3D" id="3.40.50.150">
    <property type="entry name" value="Vaccinia Virus protein VP39"/>
    <property type="match status" value="1"/>
</dbReference>
<evidence type="ECO:0008006" key="7">
    <source>
        <dbReference type="Google" id="ProtNLM"/>
    </source>
</evidence>
<dbReference type="GO" id="GO:0032259">
    <property type="term" value="P:methylation"/>
    <property type="evidence" value="ECO:0007669"/>
    <property type="project" value="UniProtKB-KW"/>
</dbReference>
<name>A0A9P1GUR3_9PEZI</name>
<dbReference type="InterPro" id="IPR002935">
    <property type="entry name" value="SAM_O-MeTrfase"/>
</dbReference>
<comment type="similarity">
    <text evidence="4">Belongs to the class I-like SAM-binding methyltransferase superfamily. Cation-dependent O-methyltransferase family.</text>
</comment>
<dbReference type="PROSITE" id="PS51682">
    <property type="entry name" value="SAM_OMT_I"/>
    <property type="match status" value="1"/>
</dbReference>
<dbReference type="GO" id="GO:0008171">
    <property type="term" value="F:O-methyltransferase activity"/>
    <property type="evidence" value="ECO:0007669"/>
    <property type="project" value="InterPro"/>
</dbReference>
<dbReference type="EMBL" id="CALLCH030000001">
    <property type="protein sequence ID" value="CAI4210946.1"/>
    <property type="molecule type" value="Genomic_DNA"/>
</dbReference>
<keyword evidence="6" id="KW-1185">Reference proteome</keyword>
<evidence type="ECO:0000256" key="4">
    <source>
        <dbReference type="ARBA" id="ARBA00023453"/>
    </source>
</evidence>
<dbReference type="InterPro" id="IPR029063">
    <property type="entry name" value="SAM-dependent_MTases_sf"/>
</dbReference>
<dbReference type="AlphaFoldDB" id="A0A9P1GUR3"/>
<dbReference type="SUPFAM" id="SSF53335">
    <property type="entry name" value="S-adenosyl-L-methionine-dependent methyltransferases"/>
    <property type="match status" value="1"/>
</dbReference>
<organism evidence="5 6">
    <name type="scientific">Parascedosporium putredinis</name>
    <dbReference type="NCBI Taxonomy" id="1442378"/>
    <lineage>
        <taxon>Eukaryota</taxon>
        <taxon>Fungi</taxon>
        <taxon>Dikarya</taxon>
        <taxon>Ascomycota</taxon>
        <taxon>Pezizomycotina</taxon>
        <taxon>Sordariomycetes</taxon>
        <taxon>Hypocreomycetidae</taxon>
        <taxon>Microascales</taxon>
        <taxon>Microascaceae</taxon>
        <taxon>Parascedosporium</taxon>
    </lineage>
</organism>
<dbReference type="PANTHER" id="PTHR43167">
    <property type="entry name" value="PUTATIVE (AFU_ORTHOLOGUE AFUA_6G01830)-RELATED"/>
    <property type="match status" value="1"/>
</dbReference>
<accession>A0A9P1GUR3</accession>
<evidence type="ECO:0000256" key="2">
    <source>
        <dbReference type="ARBA" id="ARBA00022679"/>
    </source>
</evidence>
<dbReference type="PANTHER" id="PTHR43167:SF1">
    <property type="entry name" value="PUTATIVE (AFU_ORTHOLOGUE AFUA_6G01830)-RELATED"/>
    <property type="match status" value="1"/>
</dbReference>
<proteinExistence type="inferred from homology"/>
<evidence type="ECO:0000313" key="5">
    <source>
        <dbReference type="EMBL" id="CAI4210946.1"/>
    </source>
</evidence>
<sequence length="242" mass="27074">MAPTPAQLQSVTASQRVHDLLVKLHAESAAQENSISQIFFYISRIALYYLHKNPWGPSADDHMRDKFVSLEEDKCQFMYLLARTTGARNIIEAGTSFGVSTIYLALAVGQNVAGAKADGQITTGKVIATEKEPTKAERARKHWEQAGEEVEPWIELRVGDLLETLKVEEGMPDQIDMLLLDIWTPLALPTLELVRPRLRRGALILADNTVMAKSLYKEFMTYVYDTKNGFKTTTVPYSGGLR</sequence>
<comment type="caution">
    <text evidence="5">The sequence shown here is derived from an EMBL/GenBank/DDBJ whole genome shotgun (WGS) entry which is preliminary data.</text>
</comment>
<keyword evidence="3" id="KW-0949">S-adenosyl-L-methionine</keyword>
<gene>
    <name evidence="5" type="ORF">PPNO1_LOCUS742</name>
</gene>
<keyword evidence="2" id="KW-0808">Transferase</keyword>
<dbReference type="Proteomes" id="UP000838763">
    <property type="component" value="Unassembled WGS sequence"/>
</dbReference>
<evidence type="ECO:0000256" key="1">
    <source>
        <dbReference type="ARBA" id="ARBA00022603"/>
    </source>
</evidence>
<evidence type="ECO:0000256" key="3">
    <source>
        <dbReference type="ARBA" id="ARBA00022691"/>
    </source>
</evidence>
<keyword evidence="1" id="KW-0489">Methyltransferase</keyword>
<evidence type="ECO:0000313" key="6">
    <source>
        <dbReference type="Proteomes" id="UP000838763"/>
    </source>
</evidence>
<reference evidence="5" key="1">
    <citation type="submission" date="2022-11" db="EMBL/GenBank/DDBJ databases">
        <authorList>
            <person name="Scott C."/>
            <person name="Bruce N."/>
        </authorList>
    </citation>
    <scope>NUCLEOTIDE SEQUENCE</scope>
</reference>
<protein>
    <recommendedName>
        <fullName evidence="7">O-methyltransferase</fullName>
    </recommendedName>
</protein>
<dbReference type="OrthoDB" id="4863010at2759"/>